<name>B3S0S1_TRIAD</name>
<evidence type="ECO:0000256" key="1">
    <source>
        <dbReference type="SAM" id="MobiDB-lite"/>
    </source>
</evidence>
<dbReference type="InterPro" id="IPR051888">
    <property type="entry name" value="UPF0148_domain"/>
</dbReference>
<evidence type="ECO:0000313" key="3">
    <source>
        <dbReference type="Proteomes" id="UP000009022"/>
    </source>
</evidence>
<protein>
    <recommendedName>
        <fullName evidence="4">Sjoegren syndrome/scleroderma autoantigen 1</fullName>
    </recommendedName>
</protein>
<dbReference type="eggNOG" id="KOG4537">
    <property type="taxonomic scope" value="Eukaryota"/>
</dbReference>
<evidence type="ECO:0000313" key="2">
    <source>
        <dbReference type="EMBL" id="EDV24058.1"/>
    </source>
</evidence>
<organism evidence="2 3">
    <name type="scientific">Trichoplax adhaerens</name>
    <name type="common">Trichoplax reptans</name>
    <dbReference type="NCBI Taxonomy" id="10228"/>
    <lineage>
        <taxon>Eukaryota</taxon>
        <taxon>Metazoa</taxon>
        <taxon>Placozoa</taxon>
        <taxon>Uniplacotomia</taxon>
        <taxon>Trichoplacea</taxon>
        <taxon>Trichoplacidae</taxon>
        <taxon>Trichoplax</taxon>
    </lineage>
</organism>
<feature type="region of interest" description="Disordered" evidence="1">
    <location>
        <begin position="58"/>
        <end position="131"/>
    </location>
</feature>
<reference evidence="2 3" key="1">
    <citation type="journal article" date="2008" name="Nature">
        <title>The Trichoplax genome and the nature of placozoans.</title>
        <authorList>
            <person name="Srivastava M."/>
            <person name="Begovic E."/>
            <person name="Chapman J."/>
            <person name="Putnam N.H."/>
            <person name="Hellsten U."/>
            <person name="Kawashima T."/>
            <person name="Kuo A."/>
            <person name="Mitros T."/>
            <person name="Salamov A."/>
            <person name="Carpenter M.L."/>
            <person name="Signorovitch A.Y."/>
            <person name="Moreno M.A."/>
            <person name="Kamm K."/>
            <person name="Grimwood J."/>
            <person name="Schmutz J."/>
            <person name="Shapiro H."/>
            <person name="Grigoriev I.V."/>
            <person name="Buss L.W."/>
            <person name="Schierwater B."/>
            <person name="Dellaporta S.L."/>
            <person name="Rokhsar D.S."/>
        </authorList>
    </citation>
    <scope>NUCLEOTIDE SEQUENCE [LARGE SCALE GENOMIC DNA]</scope>
    <source>
        <strain evidence="2 3">Grell-BS-1999</strain>
    </source>
</reference>
<feature type="compositionally biased region" description="Basic and acidic residues" evidence="1">
    <location>
        <begin position="74"/>
        <end position="93"/>
    </location>
</feature>
<dbReference type="PANTHER" id="PTHR16537">
    <property type="entry name" value="SJOEGREN SYNDROME/SCLERODERMA AUTOANTIGEN 1"/>
    <property type="match status" value="1"/>
</dbReference>
<gene>
    <name evidence="2" type="ORF">TRIADDRAFT_57151</name>
</gene>
<dbReference type="InParanoid" id="B3S0S1"/>
<accession>B3S0S1</accession>
<sequence length="188" mass="21364">MRQKRSEASSLMGQYLLKGYCMLNKYCADCQTILLRDKNNQEICVNCHVIEDKPLKQEEKKQKLTTETNLSDSKNVDTTRNELYQHAEKKSEESVELSKTIQNPARDEGHNGLSTSTLQSSVKHASNTPMPHQQSAIQFTIESLHQQLQWASEMLPQLSSIDGRIQMCNLIKITSEALREVRSLADPS</sequence>
<feature type="compositionally biased region" description="Polar residues" evidence="1">
    <location>
        <begin position="112"/>
        <end position="131"/>
    </location>
</feature>
<keyword evidence="3" id="KW-1185">Reference proteome</keyword>
<dbReference type="InterPro" id="IPR009563">
    <property type="entry name" value="SSSCA1"/>
</dbReference>
<dbReference type="HOGENOM" id="CLU_058702_0_0_1"/>
<dbReference type="OrthoDB" id="28939at2759"/>
<dbReference type="CTD" id="6754430"/>
<dbReference type="RefSeq" id="XP_002113584.1">
    <property type="nucleotide sequence ID" value="XM_002113548.1"/>
</dbReference>
<dbReference type="PhylomeDB" id="B3S0S1"/>
<dbReference type="EMBL" id="DS985246">
    <property type="protein sequence ID" value="EDV24058.1"/>
    <property type="molecule type" value="Genomic_DNA"/>
</dbReference>
<dbReference type="Proteomes" id="UP000009022">
    <property type="component" value="Unassembled WGS sequence"/>
</dbReference>
<evidence type="ECO:0008006" key="4">
    <source>
        <dbReference type="Google" id="ProtNLM"/>
    </source>
</evidence>
<dbReference type="AlphaFoldDB" id="B3S0S1"/>
<dbReference type="GeneID" id="6754430"/>
<dbReference type="Pfam" id="PF06677">
    <property type="entry name" value="Auto_anti-p27"/>
    <property type="match status" value="1"/>
</dbReference>
<dbReference type="FunCoup" id="B3S0S1">
    <property type="interactions" value="645"/>
</dbReference>
<proteinExistence type="predicted"/>
<dbReference type="PANTHER" id="PTHR16537:SF1">
    <property type="entry name" value="PROTEIN ZNRD2"/>
    <property type="match status" value="1"/>
</dbReference>
<dbReference type="STRING" id="10228.B3S0S1"/>
<dbReference type="KEGG" id="tad:TRIADDRAFT_57151"/>
<dbReference type="OMA" id="TYCVACQ"/>